<sequence>MNYFIRISHQNNPANRLQEYILKLVEKYDHLLCEDAETIFTQVEQLVSQANRAYPRCTAQKAQASHDHKSKTLNSFHVGGLFTMSVHKVAGQHPKPTDHPPAQPAQALPLSPAEEQPATSQPRQAILKSREDDTIIRLEFWNRFSSRTQTLLTKGVIWNIYYDASKNIVAEEFGGQIHPAF</sequence>
<dbReference type="AlphaFoldDB" id="A0A6G9AQT8"/>
<accession>A0A6G9AQT8</accession>
<proteinExistence type="predicted"/>
<feature type="region of interest" description="Disordered" evidence="1">
    <location>
        <begin position="90"/>
        <end position="128"/>
    </location>
</feature>
<reference evidence="2 3" key="1">
    <citation type="submission" date="2020-03" db="EMBL/GenBank/DDBJ databases">
        <authorList>
            <person name="Kim M.K."/>
        </authorList>
    </citation>
    <scope>NUCLEOTIDE SEQUENCE [LARGE SCALE GENOMIC DNA]</scope>
    <source>
        <strain evidence="2 3">BT328</strain>
    </source>
</reference>
<dbReference type="RefSeq" id="WP_167211396.1">
    <property type="nucleotide sequence ID" value="NZ_CP050063.1"/>
</dbReference>
<feature type="compositionally biased region" description="Low complexity" evidence="1">
    <location>
        <begin position="104"/>
        <end position="113"/>
    </location>
</feature>
<protein>
    <submittedName>
        <fullName evidence="2">Uncharacterized protein</fullName>
    </submittedName>
</protein>
<evidence type="ECO:0000256" key="1">
    <source>
        <dbReference type="SAM" id="MobiDB-lite"/>
    </source>
</evidence>
<keyword evidence="3" id="KW-1185">Reference proteome</keyword>
<organism evidence="2 3">
    <name type="scientific">Spirosoma aureum</name>
    <dbReference type="NCBI Taxonomy" id="2692134"/>
    <lineage>
        <taxon>Bacteria</taxon>
        <taxon>Pseudomonadati</taxon>
        <taxon>Bacteroidota</taxon>
        <taxon>Cytophagia</taxon>
        <taxon>Cytophagales</taxon>
        <taxon>Cytophagaceae</taxon>
        <taxon>Spirosoma</taxon>
    </lineage>
</organism>
<evidence type="ECO:0000313" key="2">
    <source>
        <dbReference type="EMBL" id="QIP14738.1"/>
    </source>
</evidence>
<dbReference type="EMBL" id="CP050063">
    <property type="protein sequence ID" value="QIP14738.1"/>
    <property type="molecule type" value="Genomic_DNA"/>
</dbReference>
<gene>
    <name evidence="2" type="ORF">G8759_20015</name>
</gene>
<dbReference type="KEGG" id="spib:G8759_20015"/>
<name>A0A6G9AQT8_9BACT</name>
<dbReference type="Proteomes" id="UP000501802">
    <property type="component" value="Chromosome"/>
</dbReference>
<evidence type="ECO:0000313" key="3">
    <source>
        <dbReference type="Proteomes" id="UP000501802"/>
    </source>
</evidence>